<proteinExistence type="predicted"/>
<dbReference type="SUPFAM" id="SSF53474">
    <property type="entry name" value="alpha/beta-Hydrolases"/>
    <property type="match status" value="1"/>
</dbReference>
<feature type="domain" description="Carboxylesterase type B" evidence="2">
    <location>
        <begin position="17"/>
        <end position="126"/>
    </location>
</feature>
<sequence length="134" mass="15442">MIRDFNENTFRNKTKLPRESDFWGNETDLNYHEPIYCPQVASSYISDSHAGVIGQEDCLFLDVYVRKVEVQEPLPVLIYFHPGRFSFGSKEEYGVDFLLKYNEMILVVPNYRLGILDCSCCDESEISTNEPSPG</sequence>
<dbReference type="Pfam" id="PF00135">
    <property type="entry name" value="COesterase"/>
    <property type="match status" value="1"/>
</dbReference>
<comment type="caution">
    <text evidence="3">The sequence shown here is derived from an EMBL/GenBank/DDBJ whole genome shotgun (WGS) entry which is preliminary data.</text>
</comment>
<dbReference type="PANTHER" id="PTHR45237">
    <property type="entry name" value="POSSIBLE PARA-NITROBENZYL ESTERASE"/>
    <property type="match status" value="1"/>
</dbReference>
<organism evidence="3 4">
    <name type="scientific">Trichonephila clavata</name>
    <name type="common">Joro spider</name>
    <name type="synonym">Nephila clavata</name>
    <dbReference type="NCBI Taxonomy" id="2740835"/>
    <lineage>
        <taxon>Eukaryota</taxon>
        <taxon>Metazoa</taxon>
        <taxon>Ecdysozoa</taxon>
        <taxon>Arthropoda</taxon>
        <taxon>Chelicerata</taxon>
        <taxon>Arachnida</taxon>
        <taxon>Araneae</taxon>
        <taxon>Araneomorphae</taxon>
        <taxon>Entelegynae</taxon>
        <taxon>Araneoidea</taxon>
        <taxon>Nephilidae</taxon>
        <taxon>Trichonephila</taxon>
    </lineage>
</organism>
<dbReference type="OrthoDB" id="6512235at2759"/>
<dbReference type="InterPro" id="IPR019819">
    <property type="entry name" value="Carboxylesterase_B_CS"/>
</dbReference>
<dbReference type="Gene3D" id="3.40.50.1820">
    <property type="entry name" value="alpha/beta hydrolase"/>
    <property type="match status" value="1"/>
</dbReference>
<name>A0A8X6G7X5_TRICU</name>
<accession>A0A8X6G7X5</accession>
<dbReference type="InterPro" id="IPR029058">
    <property type="entry name" value="AB_hydrolase_fold"/>
</dbReference>
<keyword evidence="1" id="KW-0325">Glycoprotein</keyword>
<reference evidence="3" key="1">
    <citation type="submission" date="2020-07" db="EMBL/GenBank/DDBJ databases">
        <title>Multicomponent nature underlies the extraordinary mechanical properties of spider dragline silk.</title>
        <authorList>
            <person name="Kono N."/>
            <person name="Nakamura H."/>
            <person name="Mori M."/>
            <person name="Yoshida Y."/>
            <person name="Ohtoshi R."/>
            <person name="Malay A.D."/>
            <person name="Moran D.A.P."/>
            <person name="Tomita M."/>
            <person name="Numata K."/>
            <person name="Arakawa K."/>
        </authorList>
    </citation>
    <scope>NUCLEOTIDE SEQUENCE</scope>
</reference>
<dbReference type="EMBL" id="BMAO01034700">
    <property type="protein sequence ID" value="GFQ98321.1"/>
    <property type="molecule type" value="Genomic_DNA"/>
</dbReference>
<dbReference type="PANTHER" id="PTHR45237:SF2">
    <property type="entry name" value="POSSIBLE PARA-NITROBENZYL ESTERASE"/>
    <property type="match status" value="1"/>
</dbReference>
<dbReference type="PROSITE" id="PS00941">
    <property type="entry name" value="CARBOXYLESTERASE_B_2"/>
    <property type="match status" value="1"/>
</dbReference>
<evidence type="ECO:0000313" key="4">
    <source>
        <dbReference type="Proteomes" id="UP000887116"/>
    </source>
</evidence>
<dbReference type="Proteomes" id="UP000887116">
    <property type="component" value="Unassembled WGS sequence"/>
</dbReference>
<dbReference type="AlphaFoldDB" id="A0A8X6G7X5"/>
<evidence type="ECO:0000313" key="3">
    <source>
        <dbReference type="EMBL" id="GFQ98321.1"/>
    </source>
</evidence>
<evidence type="ECO:0000259" key="2">
    <source>
        <dbReference type="Pfam" id="PF00135"/>
    </source>
</evidence>
<dbReference type="InterPro" id="IPR002018">
    <property type="entry name" value="CarbesteraseB"/>
</dbReference>
<keyword evidence="4" id="KW-1185">Reference proteome</keyword>
<gene>
    <name evidence="3" type="primary">EST6</name>
    <name evidence="3" type="ORF">TNCT_147462</name>
</gene>
<evidence type="ECO:0000256" key="1">
    <source>
        <dbReference type="ARBA" id="ARBA00023180"/>
    </source>
</evidence>
<protein>
    <submittedName>
        <fullName evidence="3">Venom carboxylesterase-6</fullName>
    </submittedName>
</protein>